<dbReference type="InterPro" id="IPR004616">
    <property type="entry name" value="Leu/Phe-tRNA_Trfase"/>
</dbReference>
<dbReference type="InterPro" id="IPR042221">
    <property type="entry name" value="Leu/Phe-tRNA_Trfase_N"/>
</dbReference>
<dbReference type="AlphaFoldDB" id="A0A6L5WIB6"/>
<organism evidence="5 6">
    <name type="scientific">Campylobacter portucalensis</name>
    <dbReference type="NCBI Taxonomy" id="2608384"/>
    <lineage>
        <taxon>Bacteria</taxon>
        <taxon>Pseudomonadati</taxon>
        <taxon>Campylobacterota</taxon>
        <taxon>Epsilonproteobacteria</taxon>
        <taxon>Campylobacterales</taxon>
        <taxon>Campylobacteraceae</taxon>
        <taxon>Campylobacter</taxon>
    </lineage>
</organism>
<dbReference type="InterPro" id="IPR016181">
    <property type="entry name" value="Acyl_CoA_acyltransferase"/>
</dbReference>
<comment type="catalytic activity">
    <reaction evidence="4">
        <text>N-terminal L-arginyl-[protein] + L-leucyl-tRNA(Leu) = N-terminal L-leucyl-L-arginyl-[protein] + tRNA(Leu) + H(+)</text>
        <dbReference type="Rhea" id="RHEA:50416"/>
        <dbReference type="Rhea" id="RHEA-COMP:9613"/>
        <dbReference type="Rhea" id="RHEA-COMP:9622"/>
        <dbReference type="Rhea" id="RHEA-COMP:12672"/>
        <dbReference type="Rhea" id="RHEA-COMP:12673"/>
        <dbReference type="ChEBI" id="CHEBI:15378"/>
        <dbReference type="ChEBI" id="CHEBI:64719"/>
        <dbReference type="ChEBI" id="CHEBI:78442"/>
        <dbReference type="ChEBI" id="CHEBI:78494"/>
        <dbReference type="ChEBI" id="CHEBI:133044"/>
        <dbReference type="EC" id="2.3.2.6"/>
    </reaction>
</comment>
<proteinExistence type="inferred from homology"/>
<gene>
    <name evidence="4" type="primary">aat</name>
    <name evidence="5" type="ORF">F1B92_05750</name>
</gene>
<reference evidence="5 6" key="2">
    <citation type="submission" date="2020-03" db="EMBL/GenBank/DDBJ databases">
        <title>Campylobacter portucalensis sp. nov., a new species of Campylobacter isolated from the reproductive tract of bulls.</title>
        <authorList>
            <person name="Silva M.F."/>
            <person name="Pereira G."/>
            <person name="Carneiro C."/>
            <person name="Hemphill A."/>
            <person name="Mateus L."/>
            <person name="Lopes-Da-Costa L."/>
            <person name="Silva E."/>
        </authorList>
    </citation>
    <scope>NUCLEOTIDE SEQUENCE [LARGE SCALE GENOMIC DNA]</scope>
    <source>
        <strain evidence="5 6">FMV-PI01</strain>
    </source>
</reference>
<protein>
    <recommendedName>
        <fullName evidence="4">Leucyl/phenylalanyl-tRNA--protein transferase</fullName>
        <ecNumber evidence="4">2.3.2.6</ecNumber>
    </recommendedName>
    <alternativeName>
        <fullName evidence="4">L/F-transferase</fullName>
    </alternativeName>
    <alternativeName>
        <fullName evidence="4">Leucyltransferase</fullName>
    </alternativeName>
    <alternativeName>
        <fullName evidence="4">Phenyalanyltransferase</fullName>
    </alternativeName>
</protein>
<dbReference type="Gene3D" id="3.30.70.3550">
    <property type="entry name" value="Leucyl/phenylalanyl-tRNA-protein transferase, N-terminal domain"/>
    <property type="match status" value="1"/>
</dbReference>
<comment type="subcellular location">
    <subcellularLocation>
        <location evidence="4">Cytoplasm</location>
    </subcellularLocation>
</comment>
<dbReference type="NCBIfam" id="TIGR00667">
    <property type="entry name" value="aat"/>
    <property type="match status" value="1"/>
</dbReference>
<dbReference type="SUPFAM" id="SSF55729">
    <property type="entry name" value="Acyl-CoA N-acyltransferases (Nat)"/>
    <property type="match status" value="1"/>
</dbReference>
<comment type="similarity">
    <text evidence="4">Belongs to the L/F-transferase family.</text>
</comment>
<dbReference type="EMBL" id="VWSJ01000023">
    <property type="protein sequence ID" value="MSN96666.1"/>
    <property type="molecule type" value="Genomic_DNA"/>
</dbReference>
<dbReference type="PANTHER" id="PTHR30098">
    <property type="entry name" value="LEUCYL/PHENYLALANYL-TRNA--PROTEIN TRANSFERASE"/>
    <property type="match status" value="1"/>
</dbReference>
<keyword evidence="1 4" id="KW-0963">Cytoplasm</keyword>
<keyword evidence="6" id="KW-1185">Reference proteome</keyword>
<comment type="catalytic activity">
    <reaction evidence="4">
        <text>N-terminal L-lysyl-[protein] + L-leucyl-tRNA(Leu) = N-terminal L-leucyl-L-lysyl-[protein] + tRNA(Leu) + H(+)</text>
        <dbReference type="Rhea" id="RHEA:12340"/>
        <dbReference type="Rhea" id="RHEA-COMP:9613"/>
        <dbReference type="Rhea" id="RHEA-COMP:9622"/>
        <dbReference type="Rhea" id="RHEA-COMP:12670"/>
        <dbReference type="Rhea" id="RHEA-COMP:12671"/>
        <dbReference type="ChEBI" id="CHEBI:15378"/>
        <dbReference type="ChEBI" id="CHEBI:65249"/>
        <dbReference type="ChEBI" id="CHEBI:78442"/>
        <dbReference type="ChEBI" id="CHEBI:78494"/>
        <dbReference type="ChEBI" id="CHEBI:133043"/>
        <dbReference type="EC" id="2.3.2.6"/>
    </reaction>
</comment>
<sequence>MNYKFIKFPDPNMLPPNLSFCVGGKLDTNHLISAYKQGYFPWFLENEQIQWHSPNLRSIIIPKFIKSHKSLKPFFKKYEVKFDEDVKNFINLCYKTRKQKGITWLSSDIVQAYSNLADLNIAHSVEVYENNELIGGLYGLIFGRVFCGESMLSLKPNASKVALVILCKALEKYNFLIDSQAPNNHLNFMGAINIKKEQFLKIYLKLIDEDVNLDFKNLKPNL</sequence>
<evidence type="ECO:0000256" key="4">
    <source>
        <dbReference type="HAMAP-Rule" id="MF_00688"/>
    </source>
</evidence>
<evidence type="ECO:0000256" key="3">
    <source>
        <dbReference type="ARBA" id="ARBA00023315"/>
    </source>
</evidence>
<dbReference type="GO" id="GO:0030163">
    <property type="term" value="P:protein catabolic process"/>
    <property type="evidence" value="ECO:0007669"/>
    <property type="project" value="UniProtKB-UniRule"/>
</dbReference>
<dbReference type="EC" id="2.3.2.6" evidence="4"/>
<comment type="catalytic activity">
    <reaction evidence="4">
        <text>L-phenylalanyl-tRNA(Phe) + an N-terminal L-alpha-aminoacyl-[protein] = an N-terminal L-phenylalanyl-L-alpha-aminoacyl-[protein] + tRNA(Phe)</text>
        <dbReference type="Rhea" id="RHEA:43632"/>
        <dbReference type="Rhea" id="RHEA-COMP:9668"/>
        <dbReference type="Rhea" id="RHEA-COMP:9699"/>
        <dbReference type="Rhea" id="RHEA-COMP:10636"/>
        <dbReference type="Rhea" id="RHEA-COMP:10637"/>
        <dbReference type="ChEBI" id="CHEBI:78442"/>
        <dbReference type="ChEBI" id="CHEBI:78531"/>
        <dbReference type="ChEBI" id="CHEBI:78597"/>
        <dbReference type="ChEBI" id="CHEBI:83561"/>
        <dbReference type="EC" id="2.3.2.6"/>
    </reaction>
</comment>
<dbReference type="RefSeq" id="WP_154570933.1">
    <property type="nucleotide sequence ID" value="NZ_VWSJ01000023.1"/>
</dbReference>
<name>A0A6L5WIB6_9BACT</name>
<dbReference type="GO" id="GO:0008914">
    <property type="term" value="F:leucyl-tRNA--protein transferase activity"/>
    <property type="evidence" value="ECO:0007669"/>
    <property type="project" value="UniProtKB-UniRule"/>
</dbReference>
<reference evidence="5 6" key="1">
    <citation type="submission" date="2019-09" db="EMBL/GenBank/DDBJ databases">
        <authorList>
            <person name="Silva M."/>
            <person name="Pereira G."/>
            <person name="Lopes-Da-Costa L."/>
            <person name="Silva E."/>
        </authorList>
    </citation>
    <scope>NUCLEOTIDE SEQUENCE [LARGE SCALE GENOMIC DNA]</scope>
    <source>
        <strain evidence="5 6">FMV-PI01</strain>
    </source>
</reference>
<evidence type="ECO:0000313" key="6">
    <source>
        <dbReference type="Proteomes" id="UP000476338"/>
    </source>
</evidence>
<dbReference type="Proteomes" id="UP000476338">
    <property type="component" value="Unassembled WGS sequence"/>
</dbReference>
<dbReference type="Pfam" id="PF03588">
    <property type="entry name" value="Leu_Phe_trans"/>
    <property type="match status" value="1"/>
</dbReference>
<dbReference type="InterPro" id="IPR042203">
    <property type="entry name" value="Leu/Phe-tRNA_Trfase_C"/>
</dbReference>
<evidence type="ECO:0000313" key="5">
    <source>
        <dbReference type="EMBL" id="MSN96666.1"/>
    </source>
</evidence>
<dbReference type="GO" id="GO:0005737">
    <property type="term" value="C:cytoplasm"/>
    <property type="evidence" value="ECO:0007669"/>
    <property type="project" value="UniProtKB-SubCell"/>
</dbReference>
<keyword evidence="3 4" id="KW-0012">Acyltransferase</keyword>
<dbReference type="Gene3D" id="3.40.630.70">
    <property type="entry name" value="Leucyl/phenylalanyl-tRNA-protein transferase, C-terminal domain"/>
    <property type="match status" value="1"/>
</dbReference>
<dbReference type="HAMAP" id="MF_00688">
    <property type="entry name" value="Leu_Phe_trans"/>
    <property type="match status" value="1"/>
</dbReference>
<evidence type="ECO:0000256" key="2">
    <source>
        <dbReference type="ARBA" id="ARBA00022679"/>
    </source>
</evidence>
<dbReference type="PANTHER" id="PTHR30098:SF2">
    <property type="entry name" value="LEUCYL_PHENYLALANYL-TRNA--PROTEIN TRANSFERASE"/>
    <property type="match status" value="1"/>
</dbReference>
<accession>A0A6L5WIB6</accession>
<evidence type="ECO:0000256" key="1">
    <source>
        <dbReference type="ARBA" id="ARBA00022490"/>
    </source>
</evidence>
<keyword evidence="2 4" id="KW-0808">Transferase</keyword>
<comment type="caution">
    <text evidence="5">The sequence shown here is derived from an EMBL/GenBank/DDBJ whole genome shotgun (WGS) entry which is preliminary data.</text>
</comment>
<comment type="function">
    <text evidence="4">Functions in the N-end rule pathway of protein degradation where it conjugates Leu, Phe and, less efficiently, Met from aminoacyl-tRNAs to the N-termini of proteins containing an N-terminal arginine or lysine.</text>
</comment>